<dbReference type="AlphaFoldDB" id="B7JBR1"/>
<sequence>MTNGKNMDLLVFITSLAGVIKGIAAAFCRHSTTTILKNNNIYFTKQLVMTVAHCLRQFTITWRLSC</sequence>
<organism evidence="1 2">
    <name type="scientific">Acidithiobacillus ferrooxidans (strain ATCC 23270 / DSM 14882 / CIP 104768 / NCIMB 8455)</name>
    <name type="common">Ferrobacillus ferrooxidans (strain ATCC 23270)</name>
    <dbReference type="NCBI Taxonomy" id="243159"/>
    <lineage>
        <taxon>Bacteria</taxon>
        <taxon>Pseudomonadati</taxon>
        <taxon>Pseudomonadota</taxon>
        <taxon>Acidithiobacillia</taxon>
        <taxon>Acidithiobacillales</taxon>
        <taxon>Acidithiobacillaceae</taxon>
        <taxon>Acidithiobacillus</taxon>
    </lineage>
</organism>
<proteinExistence type="predicted"/>
<reference evidence="1 2" key="1">
    <citation type="journal article" date="2008" name="BMC Genomics">
        <title>Acidithiobacillus ferrooxidans metabolism: from genome sequence to industrial applications.</title>
        <authorList>
            <person name="Valdes J."/>
            <person name="Pedroso I."/>
            <person name="Quatrini R."/>
            <person name="Dodson R.J."/>
            <person name="Tettelin H."/>
            <person name="Blake R.II."/>
            <person name="Eisen J.A."/>
            <person name="Holmes D.S."/>
        </authorList>
    </citation>
    <scope>NUCLEOTIDE SEQUENCE [LARGE SCALE GENOMIC DNA]</scope>
    <source>
        <strain evidence="2">ATCC 23270 / DSM 14882 / CIP 104768 / NCIMB 8455</strain>
    </source>
</reference>
<evidence type="ECO:0000313" key="1">
    <source>
        <dbReference type="EMBL" id="ACK79473.1"/>
    </source>
</evidence>
<gene>
    <name evidence="1" type="ordered locus">AFE_1805</name>
</gene>
<evidence type="ECO:0000313" key="2">
    <source>
        <dbReference type="Proteomes" id="UP000001362"/>
    </source>
</evidence>
<protein>
    <submittedName>
        <fullName evidence="1">Uncharacterized protein</fullName>
    </submittedName>
</protein>
<name>B7JBR1_ACIF2</name>
<dbReference type="KEGG" id="afr:AFE_1805"/>
<accession>B7JBR1</accession>
<keyword evidence="2" id="KW-1185">Reference proteome</keyword>
<dbReference type="Proteomes" id="UP000001362">
    <property type="component" value="Chromosome"/>
</dbReference>
<dbReference type="PaxDb" id="243159-AFE_1805"/>
<dbReference type="STRING" id="243159.AFE_1805"/>
<dbReference type="HOGENOM" id="CLU_2821255_0_0_6"/>
<dbReference type="EMBL" id="CP001219">
    <property type="protein sequence ID" value="ACK79473.1"/>
    <property type="molecule type" value="Genomic_DNA"/>
</dbReference>